<proteinExistence type="predicted"/>
<dbReference type="AlphaFoldDB" id="A0A7M2YVU5"/>
<dbReference type="RefSeq" id="WP_114796655.1">
    <property type="nucleotide sequence ID" value="NZ_QQZY01000005.1"/>
</dbReference>
<dbReference type="Proteomes" id="UP000254134">
    <property type="component" value="Unassembled WGS sequence"/>
</dbReference>
<evidence type="ECO:0000313" key="1">
    <source>
        <dbReference type="EMBL" id="RDI74145.1"/>
    </source>
</evidence>
<gene>
    <name evidence="1" type="ORF">Gocc_2242</name>
</gene>
<accession>A0A7M2YVU5</accession>
<protein>
    <recommendedName>
        <fullName evidence="3">DUF2007 domain-containing protein</fullName>
    </recommendedName>
</protein>
<evidence type="ECO:0000313" key="2">
    <source>
        <dbReference type="Proteomes" id="UP000254134"/>
    </source>
</evidence>
<reference evidence="1 2" key="1">
    <citation type="submission" date="2018-07" db="EMBL/GenBank/DDBJ databases">
        <title>High-quality-draft genome sequence of Gaiella occulta.</title>
        <authorList>
            <person name="Severino R."/>
            <person name="Froufe H.J.C."/>
            <person name="Rainey F.A."/>
            <person name="Barroso C."/>
            <person name="Albuquerque L."/>
            <person name="Lobo-Da-Cunha A."/>
            <person name="Da Costa M.S."/>
            <person name="Egas C."/>
        </authorList>
    </citation>
    <scope>NUCLEOTIDE SEQUENCE [LARGE SCALE GENOMIC DNA]</scope>
    <source>
        <strain evidence="1 2">F2-233</strain>
    </source>
</reference>
<comment type="caution">
    <text evidence="1">The sequence shown here is derived from an EMBL/GenBank/DDBJ whole genome shotgun (WGS) entry which is preliminary data.</text>
</comment>
<name>A0A7M2YVU5_9ACTN</name>
<organism evidence="1 2">
    <name type="scientific">Gaiella occulta</name>
    <dbReference type="NCBI Taxonomy" id="1002870"/>
    <lineage>
        <taxon>Bacteria</taxon>
        <taxon>Bacillati</taxon>
        <taxon>Actinomycetota</taxon>
        <taxon>Thermoleophilia</taxon>
        <taxon>Gaiellales</taxon>
        <taxon>Gaiellaceae</taxon>
        <taxon>Gaiella</taxon>
    </lineage>
</organism>
<reference evidence="2" key="2">
    <citation type="journal article" date="2019" name="MicrobiologyOpen">
        <title>High-quality draft genome sequence of Gaiella occulta isolated from a 150 meter deep mineral water borehole and comparison with the genome sequences of other deep-branching lineages of the phylum Actinobacteria.</title>
        <authorList>
            <person name="Severino R."/>
            <person name="Froufe H.J.C."/>
            <person name="Barroso C."/>
            <person name="Albuquerque L."/>
            <person name="Lobo-da-Cunha A."/>
            <person name="da Costa M.S."/>
            <person name="Egas C."/>
        </authorList>
    </citation>
    <scope>NUCLEOTIDE SEQUENCE [LARGE SCALE GENOMIC DNA]</scope>
    <source>
        <strain evidence="2">F2-233</strain>
    </source>
</reference>
<sequence length="78" mass="8030">MADPVRVTVVPNEVAADLVCSFLRAEGIRCAHRITDIGAGAWDGVPSAAGPREVLVDPADLDAARQALASAELGEFSA</sequence>
<dbReference type="Gene3D" id="3.30.70.790">
    <property type="entry name" value="UreE, C-terminal domain"/>
    <property type="match status" value="1"/>
</dbReference>
<keyword evidence="2" id="KW-1185">Reference proteome</keyword>
<evidence type="ECO:0008006" key="3">
    <source>
        <dbReference type="Google" id="ProtNLM"/>
    </source>
</evidence>
<dbReference type="EMBL" id="QQZY01000005">
    <property type="protein sequence ID" value="RDI74145.1"/>
    <property type="molecule type" value="Genomic_DNA"/>
</dbReference>